<proteinExistence type="predicted"/>
<keyword evidence="2" id="KW-1185">Reference proteome</keyword>
<accession>A0AAG5CSB1</accession>
<protein>
    <submittedName>
        <fullName evidence="1">Uncharacterized protein</fullName>
    </submittedName>
</protein>
<dbReference type="AlphaFoldDB" id="A0AAG5CSB1"/>
<name>A0AAG5CSB1_ANOAO</name>
<dbReference type="Proteomes" id="UP000075880">
    <property type="component" value="Unassembled WGS sequence"/>
</dbReference>
<evidence type="ECO:0000313" key="1">
    <source>
        <dbReference type="EnsemblMetazoa" id="ENSAATROPP001726"/>
    </source>
</evidence>
<dbReference type="EnsemblMetazoa" id="ENSAATROPT001800">
    <property type="protein sequence ID" value="ENSAATROPP001726"/>
    <property type="gene ID" value="ENSAATROPG001420"/>
</dbReference>
<evidence type="ECO:0000313" key="2">
    <source>
        <dbReference type="Proteomes" id="UP000075880"/>
    </source>
</evidence>
<reference evidence="1" key="1">
    <citation type="submission" date="2024-04" db="UniProtKB">
        <authorList>
            <consortium name="EnsemblMetazoa"/>
        </authorList>
    </citation>
    <scope>IDENTIFICATION</scope>
    <source>
        <strain evidence="1">EBRO</strain>
    </source>
</reference>
<sequence>LINPGEEGSRHTHRWTVSEKDALSISGRKVGHAYIVSVGQALREKRYCGFTVVTSEPHFRVCV</sequence>
<organism evidence="1 2">
    <name type="scientific">Anopheles atroparvus</name>
    <name type="common">European mosquito</name>
    <dbReference type="NCBI Taxonomy" id="41427"/>
    <lineage>
        <taxon>Eukaryota</taxon>
        <taxon>Metazoa</taxon>
        <taxon>Ecdysozoa</taxon>
        <taxon>Arthropoda</taxon>
        <taxon>Hexapoda</taxon>
        <taxon>Insecta</taxon>
        <taxon>Pterygota</taxon>
        <taxon>Neoptera</taxon>
        <taxon>Endopterygota</taxon>
        <taxon>Diptera</taxon>
        <taxon>Nematocera</taxon>
        <taxon>Culicoidea</taxon>
        <taxon>Culicidae</taxon>
        <taxon>Anophelinae</taxon>
        <taxon>Anopheles</taxon>
    </lineage>
</organism>